<dbReference type="Proteomes" id="UP001174909">
    <property type="component" value="Unassembled WGS sequence"/>
</dbReference>
<evidence type="ECO:0000256" key="3">
    <source>
        <dbReference type="ARBA" id="ARBA00022448"/>
    </source>
</evidence>
<dbReference type="GO" id="GO:0005524">
    <property type="term" value="F:ATP binding"/>
    <property type="evidence" value="ECO:0007669"/>
    <property type="project" value="UniProtKB-KW"/>
</dbReference>
<dbReference type="CDD" id="cd03214">
    <property type="entry name" value="ABC_Iron-Siderophores_B12_Hemin"/>
    <property type="match status" value="1"/>
</dbReference>
<dbReference type="FunFam" id="3.40.50.300:FF:000134">
    <property type="entry name" value="Iron-enterobactin ABC transporter ATP-binding protein"/>
    <property type="match status" value="1"/>
</dbReference>
<proteinExistence type="inferred from homology"/>
<evidence type="ECO:0000256" key="8">
    <source>
        <dbReference type="ARBA" id="ARBA00022989"/>
    </source>
</evidence>
<dbReference type="Pfam" id="PF00005">
    <property type="entry name" value="ABC_tran"/>
    <property type="match status" value="1"/>
</dbReference>
<dbReference type="InterPro" id="IPR003593">
    <property type="entry name" value="AAA+_ATPase"/>
</dbReference>
<dbReference type="PROSITE" id="PS00211">
    <property type="entry name" value="ABC_TRANSPORTER_1"/>
    <property type="match status" value="1"/>
</dbReference>
<keyword evidence="3" id="KW-0813">Transport</keyword>
<dbReference type="EMBL" id="CASHTH010003105">
    <property type="protein sequence ID" value="CAI8040345.1"/>
    <property type="molecule type" value="Genomic_DNA"/>
</dbReference>
<comment type="caution">
    <text evidence="13">The sequence shown here is derived from an EMBL/GenBank/DDBJ whole genome shotgun (WGS) entry which is preliminary data.</text>
</comment>
<dbReference type="InterPro" id="IPR037294">
    <property type="entry name" value="ABC_BtuC-like"/>
</dbReference>
<dbReference type="GO" id="GO:0016887">
    <property type="term" value="F:ATP hydrolysis activity"/>
    <property type="evidence" value="ECO:0007669"/>
    <property type="project" value="InterPro"/>
</dbReference>
<keyword evidence="8 10" id="KW-1133">Transmembrane helix</keyword>
<feature type="transmembrane region" description="Helical" evidence="10">
    <location>
        <begin position="61"/>
        <end position="78"/>
    </location>
</feature>
<dbReference type="InterPro" id="IPR017871">
    <property type="entry name" value="ABC_transporter-like_CS"/>
</dbReference>
<keyword evidence="11" id="KW-0732">Signal</keyword>
<sequence length="583" mass="62100">MLGVLGVVALLSVTLAITIGPVYISPITVWKIVASHILGTAPGDWTTGQDHIVWLIRLPRVLLAGIVGAGLAVVGVTMQATVRNPLADPYLLGTSSGASVGAVIVIMLGINFLAPYSLSLLAFVGAVGSFVIVFAIAQTGGRVSPTRLILAGVATAYVLTAITSLILFIGDERAIRSVLFWMLGTLSGAEWSFLGLPAAALVVGISILILKYRAMNALLAGEETAITLGVDTQALRRQLLLLTALITGVMVAVSGAIGFVGLMMPHIVRLVVGADHRIVLPASALTGAIFLIWVDVAARTVVQPQEIPAGLRRADLMQMKVDRVNWSVDGKQILRDVSLTVEPGSFTGLIGPNGSGKSTLLRCIYRALRPDSGSITLDGKDIRRMDIRETARRIAVVLQEYPSDFQFTVGEIVSMGRNPHKGMFDRDTPADRGIIREALARVGLAGFAHRNFNTLSGGEKQRVVIARTLAQQAKFMVLDEPTNHLDIRYQLETMELVKGLGLTTLAALHDLNIAAAYCDFINVIDKGQIVASGRPDEVLIPSLIEKVFGVGAKVGTDPLTGRPSLNFYLNGHAPIESTVNVLP</sequence>
<dbReference type="FunFam" id="1.10.3470.10:FF:000001">
    <property type="entry name" value="Vitamin B12 ABC transporter permease BtuC"/>
    <property type="match status" value="1"/>
</dbReference>
<evidence type="ECO:0000256" key="2">
    <source>
        <dbReference type="ARBA" id="ARBA00007935"/>
    </source>
</evidence>
<protein>
    <submittedName>
        <fullName evidence="13">Fe(3+) dicitrate transport ATP-binding protein FecE</fullName>
    </submittedName>
</protein>
<dbReference type="GO" id="GO:0022857">
    <property type="term" value="F:transmembrane transporter activity"/>
    <property type="evidence" value="ECO:0007669"/>
    <property type="project" value="InterPro"/>
</dbReference>
<evidence type="ECO:0000313" key="14">
    <source>
        <dbReference type="Proteomes" id="UP001174909"/>
    </source>
</evidence>
<feature type="transmembrane region" description="Helical" evidence="10">
    <location>
        <begin position="148"/>
        <end position="169"/>
    </location>
</feature>
<feature type="signal peptide" evidence="11">
    <location>
        <begin position="1"/>
        <end position="16"/>
    </location>
</feature>
<feature type="transmembrane region" description="Helical" evidence="10">
    <location>
        <begin position="90"/>
        <end position="110"/>
    </location>
</feature>
<keyword evidence="6" id="KW-0547">Nucleotide-binding</keyword>
<keyword evidence="7 13" id="KW-0067">ATP-binding</keyword>
<keyword evidence="14" id="KW-1185">Reference proteome</keyword>
<gene>
    <name evidence="13" type="ORF">GBAR_LOCUS22487</name>
</gene>
<feature type="chain" id="PRO_5041413095" evidence="11">
    <location>
        <begin position="17"/>
        <end position="583"/>
    </location>
</feature>
<dbReference type="PANTHER" id="PTHR42794:SF2">
    <property type="entry name" value="ABC TRANSPORTER ATP-BINDING PROTEIN"/>
    <property type="match status" value="1"/>
</dbReference>
<dbReference type="InterPro" id="IPR027417">
    <property type="entry name" value="P-loop_NTPase"/>
</dbReference>
<dbReference type="SUPFAM" id="SSF52540">
    <property type="entry name" value="P-loop containing nucleoside triphosphate hydrolases"/>
    <property type="match status" value="1"/>
</dbReference>
<comment type="subcellular location">
    <subcellularLocation>
        <location evidence="1">Cell membrane</location>
        <topology evidence="1">Multi-pass membrane protein</topology>
    </subcellularLocation>
</comment>
<feature type="domain" description="ABC transporter" evidence="12">
    <location>
        <begin position="319"/>
        <end position="551"/>
    </location>
</feature>
<dbReference type="PROSITE" id="PS50893">
    <property type="entry name" value="ABC_TRANSPORTER_2"/>
    <property type="match status" value="1"/>
</dbReference>
<dbReference type="GO" id="GO:0005886">
    <property type="term" value="C:plasma membrane"/>
    <property type="evidence" value="ECO:0007669"/>
    <property type="project" value="UniProtKB-SubCell"/>
</dbReference>
<name>A0AA35X6V1_GEOBA</name>
<dbReference type="AlphaFoldDB" id="A0AA35X6V1"/>
<feature type="transmembrane region" description="Helical" evidence="10">
    <location>
        <begin position="189"/>
        <end position="210"/>
    </location>
</feature>
<reference evidence="13" key="1">
    <citation type="submission" date="2023-03" db="EMBL/GenBank/DDBJ databases">
        <authorList>
            <person name="Steffen K."/>
            <person name="Cardenas P."/>
        </authorList>
    </citation>
    <scope>NUCLEOTIDE SEQUENCE</scope>
</reference>
<feature type="transmembrane region" description="Helical" evidence="10">
    <location>
        <begin position="239"/>
        <end position="266"/>
    </location>
</feature>
<dbReference type="SUPFAM" id="SSF81345">
    <property type="entry name" value="ABC transporter involved in vitamin B12 uptake, BtuC"/>
    <property type="match status" value="1"/>
</dbReference>
<evidence type="ECO:0000256" key="5">
    <source>
        <dbReference type="ARBA" id="ARBA00022692"/>
    </source>
</evidence>
<organism evidence="13 14">
    <name type="scientific">Geodia barretti</name>
    <name type="common">Barrett's horny sponge</name>
    <dbReference type="NCBI Taxonomy" id="519541"/>
    <lineage>
        <taxon>Eukaryota</taxon>
        <taxon>Metazoa</taxon>
        <taxon>Porifera</taxon>
        <taxon>Demospongiae</taxon>
        <taxon>Heteroscleromorpha</taxon>
        <taxon>Tetractinellida</taxon>
        <taxon>Astrophorina</taxon>
        <taxon>Geodiidae</taxon>
        <taxon>Geodia</taxon>
    </lineage>
</organism>
<evidence type="ECO:0000256" key="4">
    <source>
        <dbReference type="ARBA" id="ARBA00022475"/>
    </source>
</evidence>
<evidence type="ECO:0000256" key="9">
    <source>
        <dbReference type="ARBA" id="ARBA00023136"/>
    </source>
</evidence>
<dbReference type="Gene3D" id="3.40.50.300">
    <property type="entry name" value="P-loop containing nucleotide triphosphate hydrolases"/>
    <property type="match status" value="1"/>
</dbReference>
<dbReference type="InterPro" id="IPR003439">
    <property type="entry name" value="ABC_transporter-like_ATP-bd"/>
</dbReference>
<keyword evidence="9 10" id="KW-0472">Membrane</keyword>
<comment type="similarity">
    <text evidence="2">Belongs to the binding-protein-dependent transport system permease family. FecCD subfamily.</text>
</comment>
<dbReference type="SMART" id="SM00382">
    <property type="entry name" value="AAA"/>
    <property type="match status" value="1"/>
</dbReference>
<keyword evidence="4" id="KW-1003">Cell membrane</keyword>
<dbReference type="Gene3D" id="1.10.3470.10">
    <property type="entry name" value="ABC transporter involved in vitamin B12 uptake, BtuC"/>
    <property type="match status" value="1"/>
</dbReference>
<evidence type="ECO:0000256" key="7">
    <source>
        <dbReference type="ARBA" id="ARBA00022840"/>
    </source>
</evidence>
<dbReference type="Pfam" id="PF01032">
    <property type="entry name" value="FecCD"/>
    <property type="match status" value="1"/>
</dbReference>
<evidence type="ECO:0000256" key="6">
    <source>
        <dbReference type="ARBA" id="ARBA00022741"/>
    </source>
</evidence>
<dbReference type="CDD" id="cd06550">
    <property type="entry name" value="TM_ABC_iron-siderophores_like"/>
    <property type="match status" value="1"/>
</dbReference>
<dbReference type="PANTHER" id="PTHR42794">
    <property type="entry name" value="HEMIN IMPORT ATP-BINDING PROTEIN HMUV"/>
    <property type="match status" value="1"/>
</dbReference>
<evidence type="ECO:0000259" key="12">
    <source>
        <dbReference type="PROSITE" id="PS50893"/>
    </source>
</evidence>
<evidence type="ECO:0000313" key="13">
    <source>
        <dbReference type="EMBL" id="CAI8040345.1"/>
    </source>
</evidence>
<evidence type="ECO:0000256" key="1">
    <source>
        <dbReference type="ARBA" id="ARBA00004651"/>
    </source>
</evidence>
<evidence type="ECO:0000256" key="11">
    <source>
        <dbReference type="SAM" id="SignalP"/>
    </source>
</evidence>
<dbReference type="InterPro" id="IPR000522">
    <property type="entry name" value="ABC_transptr_permease_BtuC"/>
</dbReference>
<accession>A0AA35X6V1</accession>
<feature type="transmembrane region" description="Helical" evidence="10">
    <location>
        <begin position="116"/>
        <end position="136"/>
    </location>
</feature>
<keyword evidence="5 10" id="KW-0812">Transmembrane</keyword>
<evidence type="ECO:0000256" key="10">
    <source>
        <dbReference type="SAM" id="Phobius"/>
    </source>
</evidence>